<keyword evidence="1" id="KW-0472">Membrane</keyword>
<gene>
    <name evidence="2" type="ORF">LX97_02947</name>
</gene>
<dbReference type="EMBL" id="QKZR01000006">
    <property type="protein sequence ID" value="PZX37852.1"/>
    <property type="molecule type" value="Genomic_DNA"/>
</dbReference>
<proteinExistence type="predicted"/>
<protein>
    <submittedName>
        <fullName evidence="2">Uncharacterized protein</fullName>
    </submittedName>
</protein>
<feature type="transmembrane region" description="Helical" evidence="1">
    <location>
        <begin position="20"/>
        <end position="41"/>
    </location>
</feature>
<keyword evidence="1" id="KW-0812">Transmembrane</keyword>
<keyword evidence="1" id="KW-1133">Transmembrane helix</keyword>
<evidence type="ECO:0000313" key="3">
    <source>
        <dbReference type="Proteomes" id="UP000248584"/>
    </source>
</evidence>
<organism evidence="2 3">
    <name type="scientific">Nonlabens dokdonensis</name>
    <dbReference type="NCBI Taxonomy" id="328515"/>
    <lineage>
        <taxon>Bacteria</taxon>
        <taxon>Pseudomonadati</taxon>
        <taxon>Bacteroidota</taxon>
        <taxon>Flavobacteriia</taxon>
        <taxon>Flavobacteriales</taxon>
        <taxon>Flavobacteriaceae</taxon>
        <taxon>Nonlabens</taxon>
    </lineage>
</organism>
<reference evidence="2 3" key="1">
    <citation type="submission" date="2018-06" db="EMBL/GenBank/DDBJ databases">
        <title>Genomic Encyclopedia of Archaeal and Bacterial Type Strains, Phase II (KMG-II): from individual species to whole genera.</title>
        <authorList>
            <person name="Goeker M."/>
        </authorList>
    </citation>
    <scope>NUCLEOTIDE SEQUENCE [LARGE SCALE GENOMIC DNA]</scope>
    <source>
        <strain evidence="2 3">DSM 17205</strain>
    </source>
</reference>
<evidence type="ECO:0000256" key="1">
    <source>
        <dbReference type="SAM" id="Phobius"/>
    </source>
</evidence>
<sequence length="244" mass="28755">MRFFNKARSKTVSNSRFKKYILYAIGEIILVVIGILIALWINNWNQTKKDNERQRYLAQNVVEQMKRDVVEIDKVLEKMDEQEQIYELLLMDREPTLEEKVILLNDAPFLVTVGFTILNLEPKVVNQLSNTTITQQGLKDLLDDIESDYNSAHEELKISEEVIVKELLGNLEYLRDNYDWYHKLIGGGDLDVSEYAYFRSTHYKNRVAHMELIAMDSYYSNLYTFKFALNSHIEKLELLLEEEN</sequence>
<dbReference type="RefSeq" id="WP_015363757.1">
    <property type="nucleotide sequence ID" value="NZ_QKZR01000006.1"/>
</dbReference>
<keyword evidence="3" id="KW-1185">Reference proteome</keyword>
<dbReference type="InterPro" id="IPR045749">
    <property type="entry name" value="DUF6090"/>
</dbReference>
<evidence type="ECO:0000313" key="2">
    <source>
        <dbReference type="EMBL" id="PZX37852.1"/>
    </source>
</evidence>
<dbReference type="Pfam" id="PF19578">
    <property type="entry name" value="DUF6090"/>
    <property type="match status" value="1"/>
</dbReference>
<dbReference type="Proteomes" id="UP000248584">
    <property type="component" value="Unassembled WGS sequence"/>
</dbReference>
<name>A0ABX5PV57_9FLAO</name>
<comment type="caution">
    <text evidence="2">The sequence shown here is derived from an EMBL/GenBank/DDBJ whole genome shotgun (WGS) entry which is preliminary data.</text>
</comment>
<accession>A0ABX5PV57</accession>